<dbReference type="InterPro" id="IPR019734">
    <property type="entry name" value="TPR_rpt"/>
</dbReference>
<dbReference type="Proteomes" id="UP000611500">
    <property type="component" value="Unassembled WGS sequence"/>
</dbReference>
<keyword evidence="6" id="KW-1185">Reference proteome</keyword>
<dbReference type="PANTHER" id="PTHR44943">
    <property type="entry name" value="CELLULOSE SYNTHASE OPERON PROTEIN C"/>
    <property type="match status" value="1"/>
</dbReference>
<evidence type="ECO:0000313" key="6">
    <source>
        <dbReference type="Proteomes" id="UP000611500"/>
    </source>
</evidence>
<organism evidence="5 6">
    <name type="scientific">Pseudodonghicola xiamenensis</name>
    <dbReference type="NCBI Taxonomy" id="337702"/>
    <lineage>
        <taxon>Bacteria</taxon>
        <taxon>Pseudomonadati</taxon>
        <taxon>Pseudomonadota</taxon>
        <taxon>Alphaproteobacteria</taxon>
        <taxon>Rhodobacterales</taxon>
        <taxon>Paracoccaceae</taxon>
        <taxon>Pseudodonghicola</taxon>
    </lineage>
</organism>
<proteinExistence type="predicted"/>
<evidence type="ECO:0000256" key="4">
    <source>
        <dbReference type="SAM" id="SignalP"/>
    </source>
</evidence>
<dbReference type="SUPFAM" id="SSF48452">
    <property type="entry name" value="TPR-like"/>
    <property type="match status" value="1"/>
</dbReference>
<keyword evidence="2 3" id="KW-0802">TPR repeat</keyword>
<evidence type="ECO:0000256" key="1">
    <source>
        <dbReference type="ARBA" id="ARBA00022737"/>
    </source>
</evidence>
<gene>
    <name evidence="5" type="ORF">GCM10010961_26590</name>
</gene>
<dbReference type="SMART" id="SM00028">
    <property type="entry name" value="TPR"/>
    <property type="match status" value="3"/>
</dbReference>
<reference evidence="5" key="1">
    <citation type="journal article" date="2014" name="Int. J. Syst. Evol. Microbiol.">
        <title>Complete genome sequence of Corynebacterium casei LMG S-19264T (=DSM 44701T), isolated from a smear-ripened cheese.</title>
        <authorList>
            <consortium name="US DOE Joint Genome Institute (JGI-PGF)"/>
            <person name="Walter F."/>
            <person name="Albersmeier A."/>
            <person name="Kalinowski J."/>
            <person name="Ruckert C."/>
        </authorList>
    </citation>
    <scope>NUCLEOTIDE SEQUENCE</scope>
    <source>
        <strain evidence="5">CGMCC 1.7081</strain>
    </source>
</reference>
<dbReference type="RefSeq" id="WP_028095610.1">
    <property type="nucleotide sequence ID" value="NZ_BNAP01000011.1"/>
</dbReference>
<feature type="repeat" description="TPR" evidence="3">
    <location>
        <begin position="73"/>
        <end position="106"/>
    </location>
</feature>
<dbReference type="InterPro" id="IPR011990">
    <property type="entry name" value="TPR-like_helical_dom_sf"/>
</dbReference>
<dbReference type="Pfam" id="PF14559">
    <property type="entry name" value="TPR_19"/>
    <property type="match status" value="1"/>
</dbReference>
<feature type="signal peptide" evidence="4">
    <location>
        <begin position="1"/>
        <end position="19"/>
    </location>
</feature>
<dbReference type="AlphaFoldDB" id="A0A8J3H9M4"/>
<name>A0A8J3H9M4_9RHOB</name>
<dbReference type="PROSITE" id="PS51257">
    <property type="entry name" value="PROKAR_LIPOPROTEIN"/>
    <property type="match status" value="1"/>
</dbReference>
<feature type="chain" id="PRO_5035307263" description="Flp pilus assembly protein TadD, contains TPR repeats" evidence="4">
    <location>
        <begin position="20"/>
        <end position="267"/>
    </location>
</feature>
<evidence type="ECO:0000313" key="5">
    <source>
        <dbReference type="EMBL" id="GHG93843.1"/>
    </source>
</evidence>
<feature type="repeat" description="TPR" evidence="3">
    <location>
        <begin position="107"/>
        <end position="140"/>
    </location>
</feature>
<dbReference type="Pfam" id="PF13181">
    <property type="entry name" value="TPR_8"/>
    <property type="match status" value="1"/>
</dbReference>
<keyword evidence="1" id="KW-0677">Repeat</keyword>
<accession>A0A8J3H9M4</accession>
<dbReference type="PROSITE" id="PS50005">
    <property type="entry name" value="TPR"/>
    <property type="match status" value="2"/>
</dbReference>
<dbReference type="Gene3D" id="1.25.40.10">
    <property type="entry name" value="Tetratricopeptide repeat domain"/>
    <property type="match status" value="1"/>
</dbReference>
<evidence type="ECO:0008006" key="7">
    <source>
        <dbReference type="Google" id="ProtNLM"/>
    </source>
</evidence>
<protein>
    <recommendedName>
        <fullName evidence="7">Flp pilus assembly protein TadD, contains TPR repeats</fullName>
    </recommendedName>
</protein>
<keyword evidence="4" id="KW-0732">Signal</keyword>
<sequence length="267" mass="29180">MRSTVLRMLLATGLCLGLAACGASQGGFNLGSQSASAKASGTEAVADAAFLGETYDKAAQLYEKAALEDPKSAHAYLGLGRSYIEMGQLGRAEFALQRANTLDKRNPDVLNELGNLRLRRLHPAEAITFYDRALRIDRHNLSALTGKAVALDFLSRHGEAQEVYRQALQYYPSNFVLLSNYALSQVLSGQIGTGMATMEELLRDPENGASVRSNMALAYVLDGRRQDAYAMLLGTMSEADIRATLHRYDEIRKQFKAGKPIGYMVFS</sequence>
<dbReference type="EMBL" id="BNAP01000011">
    <property type="protein sequence ID" value="GHG93843.1"/>
    <property type="molecule type" value="Genomic_DNA"/>
</dbReference>
<comment type="caution">
    <text evidence="5">The sequence shown here is derived from an EMBL/GenBank/DDBJ whole genome shotgun (WGS) entry which is preliminary data.</text>
</comment>
<reference evidence="5" key="2">
    <citation type="submission" date="2020-09" db="EMBL/GenBank/DDBJ databases">
        <authorList>
            <person name="Sun Q."/>
            <person name="Zhou Y."/>
        </authorList>
    </citation>
    <scope>NUCLEOTIDE SEQUENCE</scope>
    <source>
        <strain evidence="5">CGMCC 1.7081</strain>
    </source>
</reference>
<dbReference type="InterPro" id="IPR051685">
    <property type="entry name" value="Ycf3/AcsC/BcsC/TPR_MFPF"/>
</dbReference>
<evidence type="ECO:0000256" key="2">
    <source>
        <dbReference type="ARBA" id="ARBA00022803"/>
    </source>
</evidence>
<evidence type="ECO:0000256" key="3">
    <source>
        <dbReference type="PROSITE-ProRule" id="PRU00339"/>
    </source>
</evidence>
<dbReference type="PANTHER" id="PTHR44943:SF4">
    <property type="entry name" value="TPR REPEAT-CONTAINING PROTEIN MJ0798"/>
    <property type="match status" value="1"/>
</dbReference>